<accession>A0A3E0HZ74</accession>
<dbReference type="EMBL" id="QUNO01000003">
    <property type="protein sequence ID" value="REH51681.1"/>
    <property type="molecule type" value="Genomic_DNA"/>
</dbReference>
<keyword evidence="2" id="KW-1185">Reference proteome</keyword>
<gene>
    <name evidence="1" type="ORF">BCF44_103130</name>
</gene>
<dbReference type="Proteomes" id="UP000256269">
    <property type="component" value="Unassembled WGS sequence"/>
</dbReference>
<name>A0A3E0HZ74_9PSEU</name>
<reference evidence="1 2" key="1">
    <citation type="submission" date="2018-08" db="EMBL/GenBank/DDBJ databases">
        <title>Genomic Encyclopedia of Archaeal and Bacterial Type Strains, Phase II (KMG-II): from individual species to whole genera.</title>
        <authorList>
            <person name="Goeker M."/>
        </authorList>
    </citation>
    <scope>NUCLEOTIDE SEQUENCE [LARGE SCALE GENOMIC DNA]</scope>
    <source>
        <strain evidence="1 2">DSM 45791</strain>
    </source>
</reference>
<dbReference type="Pfam" id="PF21997">
    <property type="entry name" value="DUF6928"/>
    <property type="match status" value="1"/>
</dbReference>
<proteinExistence type="predicted"/>
<comment type="caution">
    <text evidence="1">The sequence shown here is derived from an EMBL/GenBank/DDBJ whole genome shotgun (WGS) entry which is preliminary data.</text>
</comment>
<sequence length="218" mass="24144">MKLSDPLASVVDMGAKTAMLVSADRPVAEALQGISEVDLDRAAELLSRLRPGSTVTATPPAALFDATYPAEGEVYALSAPGLDMLCDRTVMLDRPSELPERLLALGRGRRTYLHAMHSMVDWLAFAVWEDGRLARSLSVSPDDGVIEDIGDRLPFERPYWEGEHAVDDYPLPFHPLELGERALYEFFGFFLEGFRTLDGKLAEPLVDDERVVMSGFRC</sequence>
<protein>
    <submittedName>
        <fullName evidence="1">Uncharacterized protein</fullName>
    </submittedName>
</protein>
<dbReference type="AlphaFoldDB" id="A0A3E0HZ74"/>
<evidence type="ECO:0000313" key="2">
    <source>
        <dbReference type="Proteomes" id="UP000256269"/>
    </source>
</evidence>
<organism evidence="1 2">
    <name type="scientific">Kutzneria buriramensis</name>
    <dbReference type="NCBI Taxonomy" id="1045776"/>
    <lineage>
        <taxon>Bacteria</taxon>
        <taxon>Bacillati</taxon>
        <taxon>Actinomycetota</taxon>
        <taxon>Actinomycetes</taxon>
        <taxon>Pseudonocardiales</taxon>
        <taxon>Pseudonocardiaceae</taxon>
        <taxon>Kutzneria</taxon>
    </lineage>
</organism>
<dbReference type="InterPro" id="IPR053847">
    <property type="entry name" value="DUF6928"/>
</dbReference>
<evidence type="ECO:0000313" key="1">
    <source>
        <dbReference type="EMBL" id="REH51681.1"/>
    </source>
</evidence>